<comment type="subunit">
    <text evidence="13">Homodimer.</text>
</comment>
<feature type="binding site" evidence="13">
    <location>
        <position position="250"/>
    </location>
    <ligand>
        <name>K(+)</name>
        <dbReference type="ChEBI" id="CHEBI:29103"/>
    </ligand>
</feature>
<dbReference type="PANTHER" id="PTHR10584:SF166">
    <property type="entry name" value="RIBOKINASE"/>
    <property type="match status" value="1"/>
</dbReference>
<evidence type="ECO:0000313" key="15">
    <source>
        <dbReference type="EMBL" id="HIY93600.1"/>
    </source>
</evidence>
<keyword evidence="7 13" id="KW-0547">Nucleotide-binding</keyword>
<dbReference type="InterPro" id="IPR029056">
    <property type="entry name" value="Ribokinase-like"/>
</dbReference>
<dbReference type="GO" id="GO:0005524">
    <property type="term" value="F:ATP binding"/>
    <property type="evidence" value="ECO:0007669"/>
    <property type="project" value="UniProtKB-UniRule"/>
</dbReference>
<dbReference type="PANTHER" id="PTHR10584">
    <property type="entry name" value="SUGAR KINASE"/>
    <property type="match status" value="1"/>
</dbReference>
<evidence type="ECO:0000256" key="11">
    <source>
        <dbReference type="ARBA" id="ARBA00022958"/>
    </source>
</evidence>
<keyword evidence="12 13" id="KW-0119">Carbohydrate metabolism</keyword>
<evidence type="ECO:0000256" key="9">
    <source>
        <dbReference type="ARBA" id="ARBA00022840"/>
    </source>
</evidence>
<feature type="domain" description="Carbohydrate kinase PfkB" evidence="14">
    <location>
        <begin position="3"/>
        <end position="297"/>
    </location>
</feature>
<evidence type="ECO:0000256" key="13">
    <source>
        <dbReference type="HAMAP-Rule" id="MF_01987"/>
    </source>
</evidence>
<dbReference type="Gene3D" id="3.40.1190.20">
    <property type="match status" value="1"/>
</dbReference>
<dbReference type="EMBL" id="DXCM01000090">
    <property type="protein sequence ID" value="HIY93600.1"/>
    <property type="molecule type" value="Genomic_DNA"/>
</dbReference>
<evidence type="ECO:0000256" key="7">
    <source>
        <dbReference type="ARBA" id="ARBA00022741"/>
    </source>
</evidence>
<comment type="similarity">
    <text evidence="1">Belongs to the carbohydrate kinase pfkB family.</text>
</comment>
<feature type="binding site" evidence="13">
    <location>
        <position position="288"/>
    </location>
    <ligand>
        <name>K(+)</name>
        <dbReference type="ChEBI" id="CHEBI:29103"/>
    </ligand>
</feature>
<comment type="cofactor">
    <cofactor evidence="13">
        <name>Mg(2+)</name>
        <dbReference type="ChEBI" id="CHEBI:18420"/>
    </cofactor>
    <text evidence="13">Requires a divalent cation, most likely magnesium in vivo, as an electrophilic catalyst to aid phosphoryl group transfer. It is the chelate of the metal and the nucleotide that is the actual substrate.</text>
</comment>
<feature type="binding site" evidence="13">
    <location>
        <position position="254"/>
    </location>
    <ligand>
        <name>substrate</name>
    </ligand>
</feature>
<keyword evidence="8 13" id="KW-0418">Kinase</keyword>
<feature type="binding site" evidence="13">
    <location>
        <position position="285"/>
    </location>
    <ligand>
        <name>K(+)</name>
        <dbReference type="ChEBI" id="CHEBI:29103"/>
    </ligand>
</feature>
<dbReference type="InterPro" id="IPR002139">
    <property type="entry name" value="Ribo/fructo_kinase"/>
</dbReference>
<keyword evidence="9 13" id="KW-0067">ATP-binding</keyword>
<dbReference type="GO" id="GO:0005829">
    <property type="term" value="C:cytosol"/>
    <property type="evidence" value="ECO:0007669"/>
    <property type="project" value="TreeGrafter"/>
</dbReference>
<keyword evidence="10 13" id="KW-0460">Magnesium</keyword>
<comment type="similarity">
    <text evidence="13">Belongs to the carbohydrate kinase PfkB family. Ribokinase subfamily.</text>
</comment>
<comment type="subcellular location">
    <subcellularLocation>
        <location evidence="13">Cytoplasm</location>
    </subcellularLocation>
</comment>
<proteinExistence type="inferred from homology"/>
<dbReference type="Pfam" id="PF00294">
    <property type="entry name" value="PfkB"/>
    <property type="match status" value="1"/>
</dbReference>
<evidence type="ECO:0000256" key="6">
    <source>
        <dbReference type="ARBA" id="ARBA00022723"/>
    </source>
</evidence>
<evidence type="ECO:0000256" key="8">
    <source>
        <dbReference type="ARBA" id="ARBA00022777"/>
    </source>
</evidence>
<feature type="binding site" evidence="13">
    <location>
        <begin position="40"/>
        <end position="44"/>
    </location>
    <ligand>
        <name>substrate</name>
    </ligand>
</feature>
<dbReference type="NCBIfam" id="TIGR02152">
    <property type="entry name" value="D_ribokin_bact"/>
    <property type="match status" value="1"/>
</dbReference>
<dbReference type="GO" id="GO:0046872">
    <property type="term" value="F:metal ion binding"/>
    <property type="evidence" value="ECO:0007669"/>
    <property type="project" value="UniProtKB-KW"/>
</dbReference>
<comment type="caution">
    <text evidence="15">The sequence shown here is derived from an EMBL/GenBank/DDBJ whole genome shotgun (WGS) entry which is preliminary data.</text>
</comment>
<sequence length="303" mass="32053">MANKVVVIGSINVDNIMHIDNLPQPGETIKMNSFSKAGGGKGANQAVAAARSQAETSFIGRVGDDSNGKMMLKLLKEDNIDTKHITVVPQADTGQAYILLQKSGQNSIIYQAGANSLVTSEDVDQAQETIQKSDFVVTEFETPIPAAIAAFEVARAANKVTILNPAPAVKKIPEELLKLTDIITPNETESELISGIKITDEQSLKESAAFYHGLGISCVIITLGSKGSFVSHNGQSEQISAFKVKAVDTTAAGDTFIGALSSELDPDLSNIHDAIVYASQASSLTVQKLGAFPSIPKREAVLE</sequence>
<dbReference type="InterPro" id="IPR002173">
    <property type="entry name" value="Carboh/pur_kinase_PfkB_CS"/>
</dbReference>
<organism evidence="15 16">
    <name type="scientific">Candidatus Companilactobacillus pullicola</name>
    <dbReference type="NCBI Taxonomy" id="2838523"/>
    <lineage>
        <taxon>Bacteria</taxon>
        <taxon>Bacillati</taxon>
        <taxon>Bacillota</taxon>
        <taxon>Bacilli</taxon>
        <taxon>Lactobacillales</taxon>
        <taxon>Lactobacillaceae</taxon>
        <taxon>Companilactobacillus</taxon>
    </lineage>
</organism>
<evidence type="ECO:0000313" key="16">
    <source>
        <dbReference type="Proteomes" id="UP000824013"/>
    </source>
</evidence>
<dbReference type="InterPro" id="IPR011877">
    <property type="entry name" value="Ribokinase"/>
</dbReference>
<dbReference type="GO" id="GO:0004747">
    <property type="term" value="F:ribokinase activity"/>
    <property type="evidence" value="ECO:0007669"/>
    <property type="project" value="UniProtKB-UniRule"/>
</dbReference>
<dbReference type="FunFam" id="3.40.1190.20:FF:000012">
    <property type="entry name" value="Ribokinase"/>
    <property type="match status" value="1"/>
</dbReference>
<dbReference type="EC" id="2.7.1.15" evidence="2 13"/>
<evidence type="ECO:0000256" key="10">
    <source>
        <dbReference type="ARBA" id="ARBA00022842"/>
    </source>
</evidence>
<name>A0A9D2CP27_9LACO</name>
<evidence type="ECO:0000256" key="5">
    <source>
        <dbReference type="ARBA" id="ARBA00022679"/>
    </source>
</evidence>
<feature type="binding site" evidence="13">
    <location>
        <position position="290"/>
    </location>
    <ligand>
        <name>K(+)</name>
        <dbReference type="ChEBI" id="CHEBI:29103"/>
    </ligand>
</feature>
<feature type="binding site" evidence="13">
    <location>
        <position position="294"/>
    </location>
    <ligand>
        <name>K(+)</name>
        <dbReference type="ChEBI" id="CHEBI:29103"/>
    </ligand>
</feature>
<comment type="activity regulation">
    <text evidence="13">Activated by a monovalent cation that binds near, but not in, the active site. The most likely occupant of the site in vivo is potassium. Ion binding induces a conformational change that may alter substrate affinity.</text>
</comment>
<evidence type="ECO:0000256" key="2">
    <source>
        <dbReference type="ARBA" id="ARBA00012035"/>
    </source>
</evidence>
<dbReference type="PROSITE" id="PS00584">
    <property type="entry name" value="PFKB_KINASES_2"/>
    <property type="match status" value="1"/>
</dbReference>
<reference evidence="15" key="2">
    <citation type="submission" date="2021-04" db="EMBL/GenBank/DDBJ databases">
        <authorList>
            <person name="Gilroy R."/>
        </authorList>
    </citation>
    <scope>NUCLEOTIDE SEQUENCE</scope>
    <source>
        <strain evidence="15">3204</strain>
    </source>
</reference>
<evidence type="ECO:0000256" key="4">
    <source>
        <dbReference type="ARBA" id="ARBA00022490"/>
    </source>
</evidence>
<dbReference type="InterPro" id="IPR011611">
    <property type="entry name" value="PfkB_dom"/>
</dbReference>
<feature type="active site" description="Proton acceptor" evidence="13">
    <location>
        <position position="254"/>
    </location>
</feature>
<reference evidence="15" key="1">
    <citation type="journal article" date="2021" name="PeerJ">
        <title>Extensive microbial diversity within the chicken gut microbiome revealed by metagenomics and culture.</title>
        <authorList>
            <person name="Gilroy R."/>
            <person name="Ravi A."/>
            <person name="Getino M."/>
            <person name="Pursley I."/>
            <person name="Horton D.L."/>
            <person name="Alikhan N.F."/>
            <person name="Baker D."/>
            <person name="Gharbi K."/>
            <person name="Hall N."/>
            <person name="Watson M."/>
            <person name="Adriaenssens E.M."/>
            <person name="Foster-Nyarko E."/>
            <person name="Jarju S."/>
            <person name="Secka A."/>
            <person name="Antonio M."/>
            <person name="Oren A."/>
            <person name="Chaudhuri R.R."/>
            <person name="La Ragione R."/>
            <person name="Hildebrand F."/>
            <person name="Pallen M.J."/>
        </authorList>
    </citation>
    <scope>NUCLEOTIDE SEQUENCE</scope>
    <source>
        <strain evidence="15">3204</strain>
    </source>
</reference>
<dbReference type="PRINTS" id="PR00990">
    <property type="entry name" value="RIBOKINASE"/>
</dbReference>
<keyword evidence="11 13" id="KW-0630">Potassium</keyword>
<gene>
    <name evidence="13 15" type="primary">rbsK</name>
    <name evidence="15" type="ORF">H9820_11770</name>
</gene>
<feature type="binding site" evidence="13">
    <location>
        <position position="141"/>
    </location>
    <ligand>
        <name>substrate</name>
    </ligand>
</feature>
<feature type="binding site" evidence="13">
    <location>
        <position position="248"/>
    </location>
    <ligand>
        <name>K(+)</name>
        <dbReference type="ChEBI" id="CHEBI:29103"/>
    </ligand>
</feature>
<comment type="pathway">
    <text evidence="13">Carbohydrate metabolism; D-ribose degradation; D-ribose 5-phosphate from beta-D-ribopyranose: step 2/2.</text>
</comment>
<dbReference type="Proteomes" id="UP000824013">
    <property type="component" value="Unassembled WGS sequence"/>
</dbReference>
<feature type="binding site" evidence="13">
    <location>
        <position position="186"/>
    </location>
    <ligand>
        <name>ATP</name>
        <dbReference type="ChEBI" id="CHEBI:30616"/>
    </ligand>
</feature>
<keyword evidence="6 13" id="KW-0479">Metal-binding</keyword>
<protein>
    <recommendedName>
        <fullName evidence="3 13">Ribokinase</fullName>
        <shortName evidence="13">RK</shortName>
        <ecNumber evidence="2 13">2.7.1.15</ecNumber>
    </recommendedName>
</protein>
<dbReference type="HAMAP" id="MF_01987">
    <property type="entry name" value="Ribokinase"/>
    <property type="match status" value="1"/>
</dbReference>
<dbReference type="GO" id="GO:0019303">
    <property type="term" value="P:D-ribose catabolic process"/>
    <property type="evidence" value="ECO:0007669"/>
    <property type="project" value="UniProtKB-UniRule"/>
</dbReference>
<accession>A0A9D2CP27</accession>
<evidence type="ECO:0000256" key="1">
    <source>
        <dbReference type="ARBA" id="ARBA00005380"/>
    </source>
</evidence>
<dbReference type="CDD" id="cd01174">
    <property type="entry name" value="ribokinase"/>
    <property type="match status" value="1"/>
</dbReference>
<evidence type="ECO:0000256" key="12">
    <source>
        <dbReference type="ARBA" id="ARBA00023277"/>
    </source>
</evidence>
<evidence type="ECO:0000259" key="14">
    <source>
        <dbReference type="Pfam" id="PF00294"/>
    </source>
</evidence>
<evidence type="ECO:0000256" key="3">
    <source>
        <dbReference type="ARBA" id="ARBA00016943"/>
    </source>
</evidence>
<dbReference type="SUPFAM" id="SSF53613">
    <property type="entry name" value="Ribokinase-like"/>
    <property type="match status" value="1"/>
</dbReference>
<feature type="binding site" evidence="13">
    <location>
        <begin position="222"/>
        <end position="227"/>
    </location>
    <ligand>
        <name>ATP</name>
        <dbReference type="ChEBI" id="CHEBI:30616"/>
    </ligand>
</feature>
<keyword evidence="4 13" id="KW-0963">Cytoplasm</keyword>
<feature type="binding site" evidence="13">
    <location>
        <begin position="253"/>
        <end position="254"/>
    </location>
    <ligand>
        <name>ATP</name>
        <dbReference type="ChEBI" id="CHEBI:30616"/>
    </ligand>
</feature>
<comment type="caution">
    <text evidence="13">Lacks conserved residue(s) required for the propagation of feature annotation.</text>
</comment>
<dbReference type="AlphaFoldDB" id="A0A9D2CP27"/>
<feature type="binding site" evidence="13">
    <location>
        <begin position="12"/>
        <end position="14"/>
    </location>
    <ligand>
        <name>substrate</name>
    </ligand>
</feature>
<comment type="catalytic activity">
    <reaction evidence="13">
        <text>D-ribose + ATP = D-ribose 5-phosphate + ADP + H(+)</text>
        <dbReference type="Rhea" id="RHEA:13697"/>
        <dbReference type="ChEBI" id="CHEBI:15378"/>
        <dbReference type="ChEBI" id="CHEBI:30616"/>
        <dbReference type="ChEBI" id="CHEBI:47013"/>
        <dbReference type="ChEBI" id="CHEBI:78346"/>
        <dbReference type="ChEBI" id="CHEBI:456216"/>
        <dbReference type="EC" id="2.7.1.15"/>
    </reaction>
</comment>
<keyword evidence="5 13" id="KW-0808">Transferase</keyword>
<comment type="function">
    <text evidence="13">Catalyzes the phosphorylation of ribose at O-5 in a reaction requiring ATP and magnesium. The resulting D-ribose-5-phosphate can then be used either for sythesis of nucleotides, histidine, and tryptophan, or as a component of the pentose phosphate pathway.</text>
</comment>